<dbReference type="PANTHER" id="PTHR35525:SF3">
    <property type="entry name" value="BLL6575 PROTEIN"/>
    <property type="match status" value="1"/>
</dbReference>
<accession>A0A1G9BB89</accession>
<keyword evidence="3" id="KW-1185">Reference proteome</keyword>
<feature type="domain" description="Zinc finger CGNR" evidence="1">
    <location>
        <begin position="108"/>
        <end position="156"/>
    </location>
</feature>
<dbReference type="OrthoDB" id="123307at2"/>
<dbReference type="RefSeq" id="WP_090939579.1">
    <property type="nucleotide sequence ID" value="NZ_FNDJ01000015.1"/>
</dbReference>
<gene>
    <name evidence="2" type="ORF">SAMN05421869_115210</name>
</gene>
<dbReference type="SUPFAM" id="SSF160904">
    <property type="entry name" value="Jann2411-like"/>
    <property type="match status" value="1"/>
</dbReference>
<dbReference type="InterPro" id="IPR010852">
    <property type="entry name" value="ABATE"/>
</dbReference>
<dbReference type="InterPro" id="IPR023286">
    <property type="entry name" value="ABATE_dom_sf"/>
</dbReference>
<protein>
    <submittedName>
        <fullName evidence="2">CGNR zinc finger domain-containing protein</fullName>
    </submittedName>
</protein>
<evidence type="ECO:0000313" key="3">
    <source>
        <dbReference type="Proteomes" id="UP000199202"/>
    </source>
</evidence>
<evidence type="ECO:0000259" key="1">
    <source>
        <dbReference type="Pfam" id="PF11706"/>
    </source>
</evidence>
<organism evidence="2 3">
    <name type="scientific">Nonomuraea jiangxiensis</name>
    <dbReference type="NCBI Taxonomy" id="633440"/>
    <lineage>
        <taxon>Bacteria</taxon>
        <taxon>Bacillati</taxon>
        <taxon>Actinomycetota</taxon>
        <taxon>Actinomycetes</taxon>
        <taxon>Streptosporangiales</taxon>
        <taxon>Streptosporangiaceae</taxon>
        <taxon>Nonomuraea</taxon>
    </lineage>
</organism>
<sequence length="165" mass="18243">MTESAAPGELERVREFINTWWIPNDTRVPEDRLTASPEVVAFRDDLRAALGQERPGAVQAWLRRHPLRAEVSQDPGEPALVLRPEGESPIGPLLAVVAAEIGTGRWARLKACPDCQWVFYDHSRNASRRWCAMAPAGSGGRGCGSIAKVRAYRRRRAPAETSDES</sequence>
<dbReference type="STRING" id="633440.SAMN05421869_115210"/>
<name>A0A1G9BB89_9ACTN</name>
<dbReference type="Gene3D" id="1.10.3300.10">
    <property type="entry name" value="Jann2411-like domain"/>
    <property type="match status" value="1"/>
</dbReference>
<dbReference type="Proteomes" id="UP000199202">
    <property type="component" value="Unassembled WGS sequence"/>
</dbReference>
<reference evidence="2 3" key="1">
    <citation type="submission" date="2016-10" db="EMBL/GenBank/DDBJ databases">
        <authorList>
            <person name="de Groot N.N."/>
        </authorList>
    </citation>
    <scope>NUCLEOTIDE SEQUENCE [LARGE SCALE GENOMIC DNA]</scope>
    <source>
        <strain evidence="2 3">CGMCC 4.6533</strain>
    </source>
</reference>
<dbReference type="InterPro" id="IPR021005">
    <property type="entry name" value="Znf_CGNR"/>
</dbReference>
<dbReference type="EMBL" id="FNDJ01000015">
    <property type="protein sequence ID" value="SDK36733.1"/>
    <property type="molecule type" value="Genomic_DNA"/>
</dbReference>
<evidence type="ECO:0000313" key="2">
    <source>
        <dbReference type="EMBL" id="SDK36733.1"/>
    </source>
</evidence>
<dbReference type="PANTHER" id="PTHR35525">
    <property type="entry name" value="BLL6575 PROTEIN"/>
    <property type="match status" value="1"/>
</dbReference>
<dbReference type="Pfam" id="PF11706">
    <property type="entry name" value="zf-CGNR"/>
    <property type="match status" value="1"/>
</dbReference>
<dbReference type="AlphaFoldDB" id="A0A1G9BB89"/>
<proteinExistence type="predicted"/>